<protein>
    <submittedName>
        <fullName evidence="4">Nicotinamidase-related amidase</fullName>
    </submittedName>
</protein>
<dbReference type="Pfam" id="PF00857">
    <property type="entry name" value="Isochorismatase"/>
    <property type="match status" value="1"/>
</dbReference>
<keyword evidence="5" id="KW-1185">Reference proteome</keyword>
<evidence type="ECO:0000259" key="3">
    <source>
        <dbReference type="Pfam" id="PF00857"/>
    </source>
</evidence>
<sequence length="163" mass="18621">MKLGYLIIDMQEIHVRDSVDQKTLDRGCEYINYVADMLREQGQLVIHIQDIEGLEEANKERYSIIPEIQVADGDLKVSKEYSNAFWKTELEQLLKDQGVELLIIAGFSVEHCVQFTYNGASERGFRPVLLQNGVLSAHSDVITAAYRDRNLISYPVIPYLISQ</sequence>
<gene>
    <name evidence="4" type="ORF">SAMN05216192_111116</name>
</gene>
<evidence type="ECO:0000313" key="5">
    <source>
        <dbReference type="Proteomes" id="UP000199050"/>
    </source>
</evidence>
<dbReference type="InterPro" id="IPR050272">
    <property type="entry name" value="Isochorismatase-like_hydrls"/>
</dbReference>
<dbReference type="PANTHER" id="PTHR43540:SF6">
    <property type="entry name" value="ISOCHORISMATASE-LIKE DOMAIN-CONTAINING PROTEIN"/>
    <property type="match status" value="1"/>
</dbReference>
<dbReference type="EMBL" id="FNDX01000011">
    <property type="protein sequence ID" value="SDJ07510.1"/>
    <property type="molecule type" value="Genomic_DNA"/>
</dbReference>
<name>A0A1G8QTL7_9BACL</name>
<evidence type="ECO:0000256" key="2">
    <source>
        <dbReference type="ARBA" id="ARBA00022801"/>
    </source>
</evidence>
<keyword evidence="2" id="KW-0378">Hydrolase</keyword>
<comment type="similarity">
    <text evidence="1">Belongs to the isochorismatase family.</text>
</comment>
<dbReference type="STRING" id="1174501.SAMN05216192_111116"/>
<dbReference type="Proteomes" id="UP000199050">
    <property type="component" value="Unassembled WGS sequence"/>
</dbReference>
<dbReference type="PANTHER" id="PTHR43540">
    <property type="entry name" value="PEROXYUREIDOACRYLATE/UREIDOACRYLATE AMIDOHYDROLASE-RELATED"/>
    <property type="match status" value="1"/>
</dbReference>
<organism evidence="4 5">
    <name type="scientific">Paenibacillus typhae</name>
    <dbReference type="NCBI Taxonomy" id="1174501"/>
    <lineage>
        <taxon>Bacteria</taxon>
        <taxon>Bacillati</taxon>
        <taxon>Bacillota</taxon>
        <taxon>Bacilli</taxon>
        <taxon>Bacillales</taxon>
        <taxon>Paenibacillaceae</taxon>
        <taxon>Paenibacillus</taxon>
    </lineage>
</organism>
<dbReference type="AlphaFoldDB" id="A0A1G8QTL7"/>
<reference evidence="5" key="1">
    <citation type="submission" date="2016-10" db="EMBL/GenBank/DDBJ databases">
        <authorList>
            <person name="Varghese N."/>
            <person name="Submissions S."/>
        </authorList>
    </citation>
    <scope>NUCLEOTIDE SEQUENCE [LARGE SCALE GENOMIC DNA]</scope>
    <source>
        <strain evidence="5">CGMCC 1.11012</strain>
    </source>
</reference>
<dbReference type="OrthoDB" id="257098at2"/>
<dbReference type="InterPro" id="IPR036380">
    <property type="entry name" value="Isochorismatase-like_sf"/>
</dbReference>
<dbReference type="SUPFAM" id="SSF52499">
    <property type="entry name" value="Isochorismatase-like hydrolases"/>
    <property type="match status" value="1"/>
</dbReference>
<feature type="domain" description="Isochorismatase-like" evidence="3">
    <location>
        <begin position="6"/>
        <end position="147"/>
    </location>
</feature>
<dbReference type="GO" id="GO:0016787">
    <property type="term" value="F:hydrolase activity"/>
    <property type="evidence" value="ECO:0007669"/>
    <property type="project" value="UniProtKB-KW"/>
</dbReference>
<accession>A0A1G8QTL7</accession>
<dbReference type="InterPro" id="IPR000868">
    <property type="entry name" value="Isochorismatase-like_dom"/>
</dbReference>
<dbReference type="Gene3D" id="3.40.50.850">
    <property type="entry name" value="Isochorismatase-like"/>
    <property type="match status" value="1"/>
</dbReference>
<proteinExistence type="inferred from homology"/>
<evidence type="ECO:0000256" key="1">
    <source>
        <dbReference type="ARBA" id="ARBA00006336"/>
    </source>
</evidence>
<dbReference type="RefSeq" id="WP_090714504.1">
    <property type="nucleotide sequence ID" value="NZ_CBCSKY010000009.1"/>
</dbReference>
<evidence type="ECO:0000313" key="4">
    <source>
        <dbReference type="EMBL" id="SDJ07510.1"/>
    </source>
</evidence>